<name>A0A9W6UAV0_9STRA</name>
<organism evidence="1 2">
    <name type="scientific">Phytophthora lilii</name>
    <dbReference type="NCBI Taxonomy" id="2077276"/>
    <lineage>
        <taxon>Eukaryota</taxon>
        <taxon>Sar</taxon>
        <taxon>Stramenopiles</taxon>
        <taxon>Oomycota</taxon>
        <taxon>Peronosporomycetes</taxon>
        <taxon>Peronosporales</taxon>
        <taxon>Peronosporaceae</taxon>
        <taxon>Phytophthora</taxon>
    </lineage>
</organism>
<accession>A0A9W6UAV0</accession>
<dbReference type="OrthoDB" id="433512at2759"/>
<reference evidence="1" key="1">
    <citation type="submission" date="2023-04" db="EMBL/GenBank/DDBJ databases">
        <title>Phytophthora lilii NBRC 32176.</title>
        <authorList>
            <person name="Ichikawa N."/>
            <person name="Sato H."/>
            <person name="Tonouchi N."/>
        </authorList>
    </citation>
    <scope>NUCLEOTIDE SEQUENCE</scope>
    <source>
        <strain evidence="1">NBRC 32176</strain>
    </source>
</reference>
<gene>
    <name evidence="1" type="ORF">Plil01_001214800</name>
</gene>
<protein>
    <submittedName>
        <fullName evidence="1">Unnamed protein product</fullName>
    </submittedName>
</protein>
<sequence length="105" mass="11895">MKVCPILHVNIACCPRLRSFFSPPHQAHSEFCSALPNQQPNKAPTCYQVHSSTDSKMNKFLIRGIGFFNDAYDLFVMNVINVVLTEQYGKEVYTSSMKSTVPLQH</sequence>
<keyword evidence="2" id="KW-1185">Reference proteome</keyword>
<proteinExistence type="predicted"/>
<dbReference type="EMBL" id="BSXW01000735">
    <property type="protein sequence ID" value="GMF28768.1"/>
    <property type="molecule type" value="Genomic_DNA"/>
</dbReference>
<dbReference type="InterPro" id="IPR036259">
    <property type="entry name" value="MFS_trans_sf"/>
</dbReference>
<comment type="caution">
    <text evidence="1">The sequence shown here is derived from an EMBL/GenBank/DDBJ whole genome shotgun (WGS) entry which is preliminary data.</text>
</comment>
<dbReference type="AlphaFoldDB" id="A0A9W6UAV0"/>
<evidence type="ECO:0000313" key="2">
    <source>
        <dbReference type="Proteomes" id="UP001165083"/>
    </source>
</evidence>
<dbReference type="Proteomes" id="UP001165083">
    <property type="component" value="Unassembled WGS sequence"/>
</dbReference>
<evidence type="ECO:0000313" key="1">
    <source>
        <dbReference type="EMBL" id="GMF28768.1"/>
    </source>
</evidence>
<dbReference type="Gene3D" id="1.20.1250.20">
    <property type="entry name" value="MFS general substrate transporter like domains"/>
    <property type="match status" value="1"/>
</dbReference>